<dbReference type="Proteomes" id="UP000886812">
    <property type="component" value="Unassembled WGS sequence"/>
</dbReference>
<dbReference type="GO" id="GO:0008270">
    <property type="term" value="F:zinc ion binding"/>
    <property type="evidence" value="ECO:0007669"/>
    <property type="project" value="UniProtKB-KW"/>
</dbReference>
<dbReference type="InterPro" id="IPR004602">
    <property type="entry name" value="UvrA"/>
</dbReference>
<evidence type="ECO:0000256" key="6">
    <source>
        <dbReference type="ARBA" id="ARBA00022763"/>
    </source>
</evidence>
<evidence type="ECO:0000256" key="14">
    <source>
        <dbReference type="ARBA" id="ARBA00038000"/>
    </source>
</evidence>
<dbReference type="Gene3D" id="1.10.8.280">
    <property type="entry name" value="ABC transporter ATPase domain-like"/>
    <property type="match status" value="1"/>
</dbReference>
<evidence type="ECO:0000256" key="5">
    <source>
        <dbReference type="ARBA" id="ARBA00022741"/>
    </source>
</evidence>
<dbReference type="GO" id="GO:0005524">
    <property type="term" value="F:ATP binding"/>
    <property type="evidence" value="ECO:0007669"/>
    <property type="project" value="UniProtKB-KW"/>
</dbReference>
<dbReference type="InterPro" id="IPR027417">
    <property type="entry name" value="P-loop_NTPase"/>
</dbReference>
<dbReference type="InterPro" id="IPR041102">
    <property type="entry name" value="UvrA_inter"/>
</dbReference>
<keyword evidence="4" id="KW-0677">Repeat</keyword>
<evidence type="ECO:0000256" key="16">
    <source>
        <dbReference type="ARBA" id="ARBA00042156"/>
    </source>
</evidence>
<feature type="domain" description="UvrA interaction" evidence="19">
    <location>
        <begin position="148"/>
        <end position="239"/>
    </location>
</feature>
<dbReference type="Gene3D" id="3.30.1490.20">
    <property type="entry name" value="ATP-grasp fold, A domain"/>
    <property type="match status" value="1"/>
</dbReference>
<dbReference type="Pfam" id="PF17755">
    <property type="entry name" value="UvrA_DNA-bind"/>
    <property type="match status" value="1"/>
</dbReference>
<feature type="domain" description="UvrA DNA-binding" evidence="18">
    <location>
        <begin position="298"/>
        <end position="363"/>
    </location>
</feature>
<dbReference type="PANTHER" id="PTHR43152">
    <property type="entry name" value="UVRABC SYSTEM PROTEIN A"/>
    <property type="match status" value="1"/>
</dbReference>
<dbReference type="EMBL" id="DVOG01000094">
    <property type="protein sequence ID" value="HIV04232.1"/>
    <property type="molecule type" value="Genomic_DNA"/>
</dbReference>
<accession>A0A9D1NJA5</accession>
<evidence type="ECO:0000313" key="20">
    <source>
        <dbReference type="EMBL" id="HIV04232.1"/>
    </source>
</evidence>
<dbReference type="NCBIfam" id="TIGR00630">
    <property type="entry name" value="uvra"/>
    <property type="match status" value="1"/>
</dbReference>
<reference evidence="20" key="1">
    <citation type="submission" date="2020-10" db="EMBL/GenBank/DDBJ databases">
        <authorList>
            <person name="Gilroy R."/>
        </authorList>
    </citation>
    <scope>NUCLEOTIDE SEQUENCE</scope>
    <source>
        <strain evidence="20">10669</strain>
    </source>
</reference>
<dbReference type="SUPFAM" id="SSF52540">
    <property type="entry name" value="P-loop containing nucleoside triphosphate hydrolases"/>
    <property type="match status" value="3"/>
</dbReference>
<evidence type="ECO:0000256" key="2">
    <source>
        <dbReference type="ARBA" id="ARBA00022490"/>
    </source>
</evidence>
<reference evidence="20" key="2">
    <citation type="journal article" date="2021" name="PeerJ">
        <title>Extensive microbial diversity within the chicken gut microbiome revealed by metagenomics and culture.</title>
        <authorList>
            <person name="Gilroy R."/>
            <person name="Ravi A."/>
            <person name="Getino M."/>
            <person name="Pursley I."/>
            <person name="Horton D.L."/>
            <person name="Alikhan N.F."/>
            <person name="Baker D."/>
            <person name="Gharbi K."/>
            <person name="Hall N."/>
            <person name="Watson M."/>
            <person name="Adriaenssens E.M."/>
            <person name="Foster-Nyarko E."/>
            <person name="Jarju S."/>
            <person name="Secka A."/>
            <person name="Antonio M."/>
            <person name="Oren A."/>
            <person name="Chaudhuri R.R."/>
            <person name="La Ragione R."/>
            <person name="Hildebrand F."/>
            <person name="Pallen M.J."/>
        </authorList>
    </citation>
    <scope>NUCLEOTIDE SEQUENCE</scope>
    <source>
        <strain evidence="20">10669</strain>
    </source>
</reference>
<evidence type="ECO:0000256" key="11">
    <source>
        <dbReference type="ARBA" id="ARBA00022881"/>
    </source>
</evidence>
<dbReference type="PANTHER" id="PTHR43152:SF3">
    <property type="entry name" value="UVRABC SYSTEM PROTEIN A"/>
    <property type="match status" value="1"/>
</dbReference>
<evidence type="ECO:0000256" key="12">
    <source>
        <dbReference type="ARBA" id="ARBA00023125"/>
    </source>
</evidence>
<evidence type="ECO:0000256" key="4">
    <source>
        <dbReference type="ARBA" id="ARBA00022737"/>
    </source>
</evidence>
<sequence length="1088" mass="118400">MKKTKPEAVRLRGVRQNNLKGIDVDIPVGKLVVVTGLSGAGKSSLVFETLHAEGQRRYVETFSPYTRQFLELLPEADVDAVENVRPSVAIRQGNSVKTSRSTVGTMTELCDWMKIWFAHGAELIDPATGTPLRAHSPATVWREARERFAGTALAVAFLVERPEKIGWRGILSEYAAQGFARALCGGKMFELEDFSEEDVPAEARRIFIVADRIEISDTERSRFLEAAAAAMRLGGGIVFLFGKNGDGTFSERGVYADRLVSPATRRRFREPTPALFSFNSPVGACPRCRGFGRVIELDWRKVIPDETKTLAEGVFAPFSGEIYGESQRDLLRACRRMKIPTDVPWNALSEAQREFVLAGDEDWSDENWTRGWYGVRRFFSWLESTSYKMHVRVFLSRFRAYVKCPECGGTRFREESLCWKWRGNTLPELFAKTADELFALLSEARPPQRGNGNGGGVPAPEEAALGETLNRLSFLREVGLGYLTLDRQSRTLSGGETQRVNLTTCLGASLANTLFILDEPSVGLHPRDLGKMTAILRRLVDRGNTVVVVEHDESVMRAADWLIEIGPRPGAEGGRLVYAGVPAGVCRCAESATGAWLSGARVPEKSSGRKFDFAAAPKIRLRGVTAHNLRGFAAEFPMRALVGVCGVSGSGKSTLVNNVLAHFAAEKSGVPAEDDFELPPFVFESAEPLGEVVLVDQSPVSKTPRSNTALYAGVWEHVRRLLAGTEEAAALGLTASHFSFNSGDGRCPHCGGAGWETVEMQFLSEVHVPCPVCEGKRFRREVLEFRFNGKNVAEILAMTVSEARRFFASSRAIAAKLGALEDIGLGYLALGQPLNTLSGGEAQRLKLVKFLPESGEDGNAAGKLILLDEPTTGLHREDVAMLLRVLRKLVDAGNTVVAIEHQTDVLIACDRLLELGPGAGAAGGKLVAAGTPEEVARGNTATAPFLREALKGTPAFPAEKSAAARRENAPEKTAASVPAAPEIRLRGVREHNLKNVSLDIPHDALTVFSGVSGSGKSTLAFDVIFAEGQRRFMECMSAYARQFVEQLPRPDADALEGLPPTVAIEQRVTRGSSKSTVATVTEVAQYLR</sequence>
<evidence type="ECO:0000256" key="15">
    <source>
        <dbReference type="ARBA" id="ARBA00039316"/>
    </source>
</evidence>
<evidence type="ECO:0000259" key="19">
    <source>
        <dbReference type="Pfam" id="PF17760"/>
    </source>
</evidence>
<keyword evidence="3" id="KW-0479">Metal-binding</keyword>
<protein>
    <recommendedName>
        <fullName evidence="15">UvrABC system protein A</fullName>
    </recommendedName>
    <alternativeName>
        <fullName evidence="16">Excinuclease ABC subunit A</fullName>
    </alternativeName>
</protein>
<dbReference type="GO" id="GO:0003677">
    <property type="term" value="F:DNA binding"/>
    <property type="evidence" value="ECO:0007669"/>
    <property type="project" value="UniProtKB-KW"/>
</dbReference>
<dbReference type="GO" id="GO:0009380">
    <property type="term" value="C:excinuclease repair complex"/>
    <property type="evidence" value="ECO:0007669"/>
    <property type="project" value="InterPro"/>
</dbReference>
<keyword evidence="5" id="KW-0547">Nucleotide-binding</keyword>
<proteinExistence type="inferred from homology"/>
<feature type="region of interest" description="Disordered" evidence="17">
    <location>
        <begin position="958"/>
        <end position="977"/>
    </location>
</feature>
<keyword evidence="9" id="KW-0862">Zinc</keyword>
<dbReference type="AlphaFoldDB" id="A0A9D1NJA5"/>
<keyword evidence="11" id="KW-0267">Excision nuclease</keyword>
<dbReference type="InterPro" id="IPR013815">
    <property type="entry name" value="ATP_grasp_subdomain_1"/>
</dbReference>
<dbReference type="Pfam" id="PF17760">
    <property type="entry name" value="UvrA_inter"/>
    <property type="match status" value="1"/>
</dbReference>
<feature type="non-terminal residue" evidence="20">
    <location>
        <position position="1088"/>
    </location>
</feature>
<evidence type="ECO:0000256" key="8">
    <source>
        <dbReference type="ARBA" id="ARBA00022771"/>
    </source>
</evidence>
<name>A0A9D1NJA5_9BACT</name>
<dbReference type="GO" id="GO:0006289">
    <property type="term" value="P:nucleotide-excision repair"/>
    <property type="evidence" value="ECO:0007669"/>
    <property type="project" value="InterPro"/>
</dbReference>
<comment type="similarity">
    <text evidence="14">Belongs to the ABC transporter superfamily. UvrA family.</text>
</comment>
<keyword evidence="7" id="KW-0228">DNA excision</keyword>
<evidence type="ECO:0000256" key="1">
    <source>
        <dbReference type="ARBA" id="ARBA00004496"/>
    </source>
</evidence>
<evidence type="ECO:0000313" key="21">
    <source>
        <dbReference type="Proteomes" id="UP000886812"/>
    </source>
</evidence>
<keyword evidence="13" id="KW-0234">DNA repair</keyword>
<keyword evidence="10" id="KW-0067">ATP-binding</keyword>
<dbReference type="Gene3D" id="3.40.50.300">
    <property type="entry name" value="P-loop containing nucleotide triphosphate hydrolases"/>
    <property type="match status" value="3"/>
</dbReference>
<keyword evidence="12" id="KW-0238">DNA-binding</keyword>
<dbReference type="Gene3D" id="1.20.1580.10">
    <property type="entry name" value="ABC transporter ATPase like domain"/>
    <property type="match status" value="2"/>
</dbReference>
<comment type="caution">
    <text evidence="20">The sequence shown here is derived from an EMBL/GenBank/DDBJ whole genome shotgun (WGS) entry which is preliminary data.</text>
</comment>
<keyword evidence="6" id="KW-0227">DNA damage</keyword>
<keyword evidence="2" id="KW-0963">Cytoplasm</keyword>
<keyword evidence="8" id="KW-0863">Zinc-finger</keyword>
<evidence type="ECO:0000256" key="17">
    <source>
        <dbReference type="SAM" id="MobiDB-lite"/>
    </source>
</evidence>
<dbReference type="PROSITE" id="PS00211">
    <property type="entry name" value="ABC_TRANSPORTER_1"/>
    <property type="match status" value="1"/>
</dbReference>
<dbReference type="GO" id="GO:0016887">
    <property type="term" value="F:ATP hydrolysis activity"/>
    <property type="evidence" value="ECO:0007669"/>
    <property type="project" value="InterPro"/>
</dbReference>
<gene>
    <name evidence="20" type="primary">uvrA</name>
    <name evidence="20" type="ORF">IAC75_03670</name>
</gene>
<evidence type="ECO:0000256" key="3">
    <source>
        <dbReference type="ARBA" id="ARBA00022723"/>
    </source>
</evidence>
<evidence type="ECO:0000256" key="9">
    <source>
        <dbReference type="ARBA" id="ARBA00022833"/>
    </source>
</evidence>
<organism evidence="20 21">
    <name type="scientific">Candidatus Spyradosoma merdigallinarum</name>
    <dbReference type="NCBI Taxonomy" id="2840950"/>
    <lineage>
        <taxon>Bacteria</taxon>
        <taxon>Pseudomonadati</taxon>
        <taxon>Verrucomicrobiota</taxon>
        <taxon>Opitutia</taxon>
        <taxon>Opitutia incertae sedis</taxon>
        <taxon>Candidatus Spyradosoma</taxon>
    </lineage>
</organism>
<evidence type="ECO:0000256" key="10">
    <source>
        <dbReference type="ARBA" id="ARBA00022840"/>
    </source>
</evidence>
<evidence type="ECO:0000256" key="13">
    <source>
        <dbReference type="ARBA" id="ARBA00023204"/>
    </source>
</evidence>
<evidence type="ECO:0000256" key="7">
    <source>
        <dbReference type="ARBA" id="ARBA00022769"/>
    </source>
</evidence>
<dbReference type="GO" id="GO:0004518">
    <property type="term" value="F:nuclease activity"/>
    <property type="evidence" value="ECO:0007669"/>
    <property type="project" value="UniProtKB-KW"/>
</dbReference>
<evidence type="ECO:0000259" key="18">
    <source>
        <dbReference type="Pfam" id="PF17755"/>
    </source>
</evidence>
<dbReference type="InterPro" id="IPR017871">
    <property type="entry name" value="ABC_transporter-like_CS"/>
</dbReference>
<dbReference type="GO" id="GO:0005737">
    <property type="term" value="C:cytoplasm"/>
    <property type="evidence" value="ECO:0007669"/>
    <property type="project" value="UniProtKB-SubCell"/>
</dbReference>
<comment type="subcellular location">
    <subcellularLocation>
        <location evidence="1">Cytoplasm</location>
    </subcellularLocation>
</comment>
<dbReference type="InterPro" id="IPR041552">
    <property type="entry name" value="UvrA_DNA-bd"/>
</dbReference>